<organism evidence="2 3">
    <name type="scientific">Mycena albidolilacea</name>
    <dbReference type="NCBI Taxonomy" id="1033008"/>
    <lineage>
        <taxon>Eukaryota</taxon>
        <taxon>Fungi</taxon>
        <taxon>Dikarya</taxon>
        <taxon>Basidiomycota</taxon>
        <taxon>Agaricomycotina</taxon>
        <taxon>Agaricomycetes</taxon>
        <taxon>Agaricomycetidae</taxon>
        <taxon>Agaricales</taxon>
        <taxon>Marasmiineae</taxon>
        <taxon>Mycenaceae</taxon>
        <taxon>Mycena</taxon>
    </lineage>
</organism>
<feature type="compositionally biased region" description="Basic residues" evidence="1">
    <location>
        <begin position="217"/>
        <end position="226"/>
    </location>
</feature>
<reference evidence="2" key="1">
    <citation type="submission" date="2023-03" db="EMBL/GenBank/DDBJ databases">
        <title>Massive genome expansion in bonnet fungi (Mycena s.s.) driven by repeated elements and novel gene families across ecological guilds.</title>
        <authorList>
            <consortium name="Lawrence Berkeley National Laboratory"/>
            <person name="Harder C.B."/>
            <person name="Miyauchi S."/>
            <person name="Viragh M."/>
            <person name="Kuo A."/>
            <person name="Thoen E."/>
            <person name="Andreopoulos B."/>
            <person name="Lu D."/>
            <person name="Skrede I."/>
            <person name="Drula E."/>
            <person name="Henrissat B."/>
            <person name="Morin E."/>
            <person name="Kohler A."/>
            <person name="Barry K."/>
            <person name="LaButti K."/>
            <person name="Morin E."/>
            <person name="Salamov A."/>
            <person name="Lipzen A."/>
            <person name="Mereny Z."/>
            <person name="Hegedus B."/>
            <person name="Baldrian P."/>
            <person name="Stursova M."/>
            <person name="Weitz H."/>
            <person name="Taylor A."/>
            <person name="Grigoriev I.V."/>
            <person name="Nagy L.G."/>
            <person name="Martin F."/>
            <person name="Kauserud H."/>
        </authorList>
    </citation>
    <scope>NUCLEOTIDE SEQUENCE</scope>
    <source>
        <strain evidence="2">CBHHK002</strain>
    </source>
</reference>
<name>A0AAD7EZS4_9AGAR</name>
<accession>A0AAD7EZS4</accession>
<comment type="caution">
    <text evidence="2">The sequence shown here is derived from an EMBL/GenBank/DDBJ whole genome shotgun (WGS) entry which is preliminary data.</text>
</comment>
<gene>
    <name evidence="2" type="ORF">DFH08DRAFT_800216</name>
</gene>
<evidence type="ECO:0000256" key="1">
    <source>
        <dbReference type="SAM" id="MobiDB-lite"/>
    </source>
</evidence>
<protein>
    <submittedName>
        <fullName evidence="2">Uncharacterized protein</fullName>
    </submittedName>
</protein>
<dbReference type="EMBL" id="JARIHO010000005">
    <property type="protein sequence ID" value="KAJ7360773.1"/>
    <property type="molecule type" value="Genomic_DNA"/>
</dbReference>
<evidence type="ECO:0000313" key="3">
    <source>
        <dbReference type="Proteomes" id="UP001218218"/>
    </source>
</evidence>
<feature type="region of interest" description="Disordered" evidence="1">
    <location>
        <begin position="1"/>
        <end position="95"/>
    </location>
</feature>
<feature type="region of interest" description="Disordered" evidence="1">
    <location>
        <begin position="206"/>
        <end position="228"/>
    </location>
</feature>
<feature type="compositionally biased region" description="Acidic residues" evidence="1">
    <location>
        <begin position="27"/>
        <end position="77"/>
    </location>
</feature>
<dbReference type="AlphaFoldDB" id="A0AAD7EZS4"/>
<keyword evidence="3" id="KW-1185">Reference proteome</keyword>
<proteinExistence type="predicted"/>
<dbReference type="Proteomes" id="UP001218218">
    <property type="component" value="Unassembled WGS sequence"/>
</dbReference>
<sequence>MPRRATASPKSVPPTTMPKSSGKQTEEEPEELEGREDGSGEDEEQEEQDNHEEDEDEEEDEENEDEEDEEGDEEEEDVHPRKRRKKSESKSKPKQSIDVNISVFTLKELAKKPKARMDLASGIMKVVSTDLQHRFERKLRAKITVLLALPVPLDDNDDIRILFQVPWHVTNYVLLDDDSYSSMIQAALKCRDPTINIAAGVPKEINDTSDNIEPPKKAKTNGKKSKISTENDISPINAGINAKIGLLRAKYTCHANDGSDYCWVSGEDKKHIPLGNPHFNLWAAAWAQGTADENSPPNHAIFSGNGNSGLAPQSILQRRIAANQSVASNSAPTINNHFSFPDALMDLLRPAPASAAAVPPATPTTQTHDGQMLLPPTMNVGIAMSIDVFCATYDLDPSITDKLATNGYKKASAFRFIELKDLVSIQFLPGEIAELRQAVREWASPG</sequence>
<evidence type="ECO:0000313" key="2">
    <source>
        <dbReference type="EMBL" id="KAJ7360773.1"/>
    </source>
</evidence>